<feature type="domain" description="NAD-dependent epimerase/dehydratase" evidence="1">
    <location>
        <begin position="3"/>
        <end position="192"/>
    </location>
</feature>
<dbReference type="InterPro" id="IPR036291">
    <property type="entry name" value="NAD(P)-bd_dom_sf"/>
</dbReference>
<evidence type="ECO:0000313" key="2">
    <source>
        <dbReference type="EMBL" id="SPP93926.1"/>
    </source>
</evidence>
<protein>
    <recommendedName>
        <fullName evidence="1">NAD-dependent epimerase/dehydratase domain-containing protein</fullName>
    </recommendedName>
</protein>
<dbReference type="RefSeq" id="WP_160118805.1">
    <property type="nucleotide sequence ID" value="NZ_LS398110.1"/>
</dbReference>
<evidence type="ECO:0000259" key="1">
    <source>
        <dbReference type="Pfam" id="PF01370"/>
    </source>
</evidence>
<name>A0A2U3PXV1_9BRAD</name>
<dbReference type="InterPro" id="IPR001509">
    <property type="entry name" value="Epimerase_deHydtase"/>
</dbReference>
<evidence type="ECO:0000313" key="3">
    <source>
        <dbReference type="Proteomes" id="UP000246085"/>
    </source>
</evidence>
<dbReference type="AlphaFoldDB" id="A0A2U3PXV1"/>
<accession>A0A2U3PXV1</accession>
<sequence>MKILLTGATSFTGLWFARELAGAGHQVVATVRSESYEGVRAERFKALKKVTSMEPHVSFGSKSFLEILESGKFELMCHHAAEMKDYRSLDFDHMAATASNTNNLSRVLDVFQRGGGQGVVLTGSVFEANEGLGDPGAFNPYGLSKTMTYEIFRYFCEQRKLKLGKFVIANPFGPYEEERFTHYLVKTWASAQTPHVKVPEYLRDNAHVSLLSRCYRKFVESLPSQGRILTKLNPSGYVCKQGEFAQKYAKEFSKRAGRDLQVILDRQSDFSEPMRRYNSDSAVEYVGGWEESKAWDECFEYYREKLR</sequence>
<dbReference type="SUPFAM" id="SSF51735">
    <property type="entry name" value="NAD(P)-binding Rossmann-fold domains"/>
    <property type="match status" value="1"/>
</dbReference>
<gene>
    <name evidence="2" type="ORF">BRAD3257_2869</name>
</gene>
<organism evidence="2 3">
    <name type="scientific">Bradyrhizobium vignae</name>
    <dbReference type="NCBI Taxonomy" id="1549949"/>
    <lineage>
        <taxon>Bacteria</taxon>
        <taxon>Pseudomonadati</taxon>
        <taxon>Pseudomonadota</taxon>
        <taxon>Alphaproteobacteria</taxon>
        <taxon>Hyphomicrobiales</taxon>
        <taxon>Nitrobacteraceae</taxon>
        <taxon>Bradyrhizobium</taxon>
    </lineage>
</organism>
<dbReference type="Proteomes" id="UP000246085">
    <property type="component" value="Chromosome BRAD3257"/>
</dbReference>
<dbReference type="KEGG" id="bvz:BRAD3257_2869"/>
<dbReference type="EMBL" id="LS398110">
    <property type="protein sequence ID" value="SPP93926.1"/>
    <property type="molecule type" value="Genomic_DNA"/>
</dbReference>
<proteinExistence type="predicted"/>
<dbReference type="Gene3D" id="3.40.50.720">
    <property type="entry name" value="NAD(P)-binding Rossmann-like Domain"/>
    <property type="match status" value="1"/>
</dbReference>
<dbReference type="Pfam" id="PF01370">
    <property type="entry name" value="Epimerase"/>
    <property type="match status" value="1"/>
</dbReference>
<reference evidence="2 3" key="1">
    <citation type="submission" date="2018-03" db="EMBL/GenBank/DDBJ databases">
        <authorList>
            <person name="Gully D."/>
        </authorList>
    </citation>
    <scope>NUCLEOTIDE SEQUENCE [LARGE SCALE GENOMIC DNA]</scope>
    <source>
        <strain evidence="2">ORS3257</strain>
    </source>
</reference>